<accession>A0ABR1GVG7</accession>
<protein>
    <submittedName>
        <fullName evidence="1">Uncharacterized protein</fullName>
    </submittedName>
</protein>
<sequence>MPLPHRSHAAVVAGIRDWSTAALESVDERNGHHSTDMYSTFILASELLSHSQGNLAGKAIRKAFVLLESGVEDDSPVAVWNLIDMMYEMAVQEQTKLLQLFLGHFARLAQQRLPAGHPLVRISREMPSHADSSPADSMRLLDVARKCNADMLDQYVLSPHFFRYRMLFWDSCLFRMGRCPDPDSDRFVAAVWLQERQADTENLQDPTTQSIRSLLLELSQVPLATRAETQRMANELLHGSQDEQSLPGLAGIAHHSRKMLAKIELQFPAQVPRTRSGAHAGDDFGRVKSPRIIRETWYLEKLLQLTGKKAAAAQVERDSCDKARKHLEDISDYTA</sequence>
<keyword evidence="2" id="KW-1185">Reference proteome</keyword>
<evidence type="ECO:0000313" key="2">
    <source>
        <dbReference type="Proteomes" id="UP001498476"/>
    </source>
</evidence>
<proteinExistence type="predicted"/>
<comment type="caution">
    <text evidence="1">The sequence shown here is derived from an EMBL/GenBank/DDBJ whole genome shotgun (WGS) entry which is preliminary data.</text>
</comment>
<organism evidence="1 2">
    <name type="scientific">Neonectria punicea</name>
    <dbReference type="NCBI Taxonomy" id="979145"/>
    <lineage>
        <taxon>Eukaryota</taxon>
        <taxon>Fungi</taxon>
        <taxon>Dikarya</taxon>
        <taxon>Ascomycota</taxon>
        <taxon>Pezizomycotina</taxon>
        <taxon>Sordariomycetes</taxon>
        <taxon>Hypocreomycetidae</taxon>
        <taxon>Hypocreales</taxon>
        <taxon>Nectriaceae</taxon>
        <taxon>Neonectria</taxon>
    </lineage>
</organism>
<gene>
    <name evidence="1" type="ORF">QQX98_008302</name>
</gene>
<dbReference type="EMBL" id="JAZAVJ010000148">
    <property type="protein sequence ID" value="KAK7409518.1"/>
    <property type="molecule type" value="Genomic_DNA"/>
</dbReference>
<evidence type="ECO:0000313" key="1">
    <source>
        <dbReference type="EMBL" id="KAK7409518.1"/>
    </source>
</evidence>
<dbReference type="Proteomes" id="UP001498476">
    <property type="component" value="Unassembled WGS sequence"/>
</dbReference>
<name>A0ABR1GVG7_9HYPO</name>
<reference evidence="1 2" key="1">
    <citation type="journal article" date="2025" name="Microbiol. Resour. Announc.">
        <title>Draft genome sequences for Neonectria magnoliae and Neonectria punicea, canker pathogens of Liriodendron tulipifera and Acer saccharum in West Virginia.</title>
        <authorList>
            <person name="Petronek H.M."/>
            <person name="Kasson M.T."/>
            <person name="Metheny A.M."/>
            <person name="Stauder C.M."/>
            <person name="Lovett B."/>
            <person name="Lynch S.C."/>
            <person name="Garnas J.R."/>
            <person name="Kasson L.R."/>
            <person name="Stajich J.E."/>
        </authorList>
    </citation>
    <scope>NUCLEOTIDE SEQUENCE [LARGE SCALE GENOMIC DNA]</scope>
    <source>
        <strain evidence="1 2">NRRL 64653</strain>
    </source>
</reference>